<dbReference type="Pfam" id="PF13469">
    <property type="entry name" value="Sulfotransfer_3"/>
    <property type="match status" value="1"/>
</dbReference>
<dbReference type="AlphaFoldDB" id="A0A117UZ99"/>
<sequence>MDGGGQRMTAALRPDFVPDFVIAALGRSGSTMIANWLTRPPGEIVLIEPFLFALENPAMLHRQFADLGMAASPAEWSAYDADWQARFARLFAPRLAGRRWAVKEVLGEEHRRLIAAFAPPRVVITVRDIDAIAASFLEKHRRQGNRHRFDAGWVADYCRRETALVMALRGELEAQGTPHRVVRYEDFIASGAERAALAAFVGWTGEGDVGRHLAGLGRGFEAERHGEGVGNAAPSLAARGLDAEECALVQAISEDCAVYRAAFGYA</sequence>
<evidence type="ECO:0000313" key="2">
    <source>
        <dbReference type="Proteomes" id="UP000058012"/>
    </source>
</evidence>
<dbReference type="InterPro" id="IPR027417">
    <property type="entry name" value="P-loop_NTPase"/>
</dbReference>
<dbReference type="STRING" id="1117702.AQZ52_00995"/>
<gene>
    <name evidence="1" type="ORF">AQZ52_00995</name>
</gene>
<proteinExistence type="predicted"/>
<name>A0A117UZ99_9SPHN</name>
<dbReference type="OrthoDB" id="9800698at2"/>
<dbReference type="EMBL" id="LLZS01000001">
    <property type="protein sequence ID" value="KUR73581.1"/>
    <property type="molecule type" value="Genomic_DNA"/>
</dbReference>
<keyword evidence="2" id="KW-1185">Reference proteome</keyword>
<comment type="caution">
    <text evidence="1">The sequence shown here is derived from an EMBL/GenBank/DDBJ whole genome shotgun (WGS) entry which is preliminary data.</text>
</comment>
<dbReference type="Proteomes" id="UP000058012">
    <property type="component" value="Unassembled WGS sequence"/>
</dbReference>
<organism evidence="1 2">
    <name type="scientific">Novosphingobium fuchskuhlense</name>
    <dbReference type="NCBI Taxonomy" id="1117702"/>
    <lineage>
        <taxon>Bacteria</taxon>
        <taxon>Pseudomonadati</taxon>
        <taxon>Pseudomonadota</taxon>
        <taxon>Alphaproteobacteria</taxon>
        <taxon>Sphingomonadales</taxon>
        <taxon>Sphingomonadaceae</taxon>
        <taxon>Novosphingobium</taxon>
    </lineage>
</organism>
<reference evidence="1 2" key="1">
    <citation type="submission" date="2015-10" db="EMBL/GenBank/DDBJ databases">
        <title>Draft genome sequence of Novosphingobium fuchskuhlense DSM 25065 isolated from a surface water sample of the southwest basin of Lake Grosse Fuchskuhle.</title>
        <authorList>
            <person name="Ruckert C."/>
            <person name="Winkler A."/>
            <person name="Glaeser J."/>
            <person name="Grossart H.-P."/>
            <person name="Kalinowski J."/>
            <person name="Glaeser S."/>
        </authorList>
    </citation>
    <scope>NUCLEOTIDE SEQUENCE [LARGE SCALE GENOMIC DNA]</scope>
    <source>
        <strain evidence="1 2">FNE08-7</strain>
    </source>
</reference>
<accession>A0A117UZ99</accession>
<evidence type="ECO:0008006" key="3">
    <source>
        <dbReference type="Google" id="ProtNLM"/>
    </source>
</evidence>
<dbReference type="Gene3D" id="3.40.50.300">
    <property type="entry name" value="P-loop containing nucleotide triphosphate hydrolases"/>
    <property type="match status" value="1"/>
</dbReference>
<protein>
    <recommendedName>
        <fullName evidence="3">Sulfotransferase</fullName>
    </recommendedName>
</protein>
<dbReference type="SUPFAM" id="SSF52540">
    <property type="entry name" value="P-loop containing nucleoside triphosphate hydrolases"/>
    <property type="match status" value="1"/>
</dbReference>
<evidence type="ECO:0000313" key="1">
    <source>
        <dbReference type="EMBL" id="KUR73581.1"/>
    </source>
</evidence>